<proteinExistence type="predicted"/>
<feature type="transmembrane region" description="Helical" evidence="1">
    <location>
        <begin position="143"/>
        <end position="162"/>
    </location>
</feature>
<keyword evidence="1" id="KW-0472">Membrane</keyword>
<dbReference type="EMBL" id="FOZP01000006">
    <property type="protein sequence ID" value="SFS62590.1"/>
    <property type="molecule type" value="Genomic_DNA"/>
</dbReference>
<feature type="transmembrane region" description="Helical" evidence="1">
    <location>
        <begin position="31"/>
        <end position="49"/>
    </location>
</feature>
<evidence type="ECO:0000256" key="1">
    <source>
        <dbReference type="SAM" id="Phobius"/>
    </source>
</evidence>
<keyword evidence="1" id="KW-1133">Transmembrane helix</keyword>
<protein>
    <submittedName>
        <fullName evidence="2">Uncharacterized protein</fullName>
    </submittedName>
</protein>
<feature type="transmembrane region" description="Helical" evidence="1">
    <location>
        <begin position="88"/>
        <end position="105"/>
    </location>
</feature>
<sequence>MSKSKEYFTFENIYNINNMNARFLISHNYKLLGWFLFITGIIFGVVMLINDFDYFNLEVPVFPLVGETGIFSKNPSLQWSFNNISDEIVAIVLIIGGIIVAFSKTKDEDEYISRIRMESLIWATYVNYFILVLAILFVYDLSFFTVLILNMFTVLLFFILRFHFILYKTKKAATNEE</sequence>
<dbReference type="AlphaFoldDB" id="A0A1I6RDD3"/>
<name>A0A1I6RDD3_9FLAO</name>
<gene>
    <name evidence="2" type="ORF">SAMN04488006_2353</name>
</gene>
<organism evidence="2 3">
    <name type="scientific">Lutibacter maritimus</name>
    <dbReference type="NCBI Taxonomy" id="593133"/>
    <lineage>
        <taxon>Bacteria</taxon>
        <taxon>Pseudomonadati</taxon>
        <taxon>Bacteroidota</taxon>
        <taxon>Flavobacteriia</taxon>
        <taxon>Flavobacteriales</taxon>
        <taxon>Flavobacteriaceae</taxon>
        <taxon>Lutibacter</taxon>
    </lineage>
</organism>
<accession>A0A1I6RDD3</accession>
<evidence type="ECO:0000313" key="2">
    <source>
        <dbReference type="EMBL" id="SFS62590.1"/>
    </source>
</evidence>
<dbReference type="STRING" id="593133.SAMN04488006_2353"/>
<dbReference type="Proteomes" id="UP000199312">
    <property type="component" value="Unassembled WGS sequence"/>
</dbReference>
<keyword evidence="1" id="KW-0812">Transmembrane</keyword>
<feature type="transmembrane region" description="Helical" evidence="1">
    <location>
        <begin position="117"/>
        <end position="137"/>
    </location>
</feature>
<reference evidence="3" key="1">
    <citation type="submission" date="2016-10" db="EMBL/GenBank/DDBJ databases">
        <authorList>
            <person name="Varghese N."/>
            <person name="Submissions S."/>
        </authorList>
    </citation>
    <scope>NUCLEOTIDE SEQUENCE [LARGE SCALE GENOMIC DNA]</scope>
    <source>
        <strain evidence="3">DSM 24450</strain>
    </source>
</reference>
<evidence type="ECO:0000313" key="3">
    <source>
        <dbReference type="Proteomes" id="UP000199312"/>
    </source>
</evidence>
<keyword evidence="3" id="KW-1185">Reference proteome</keyword>